<evidence type="ECO:0000313" key="3">
    <source>
        <dbReference type="Proteomes" id="UP000218505"/>
    </source>
</evidence>
<dbReference type="NCBIfam" id="TIGR03083">
    <property type="entry name" value="maleylpyruvate isomerase family mycothiol-dependent enzyme"/>
    <property type="match status" value="1"/>
</dbReference>
<dbReference type="Gene3D" id="1.20.120.450">
    <property type="entry name" value="dinb family like domain"/>
    <property type="match status" value="1"/>
</dbReference>
<dbReference type="SUPFAM" id="SSF109854">
    <property type="entry name" value="DinB/YfiT-like putative metalloenzymes"/>
    <property type="match status" value="1"/>
</dbReference>
<dbReference type="KEGG" id="apre:CNX65_22515"/>
<name>A0A290Z9M9_9PSEU</name>
<evidence type="ECO:0000313" key="2">
    <source>
        <dbReference type="EMBL" id="ATE55717.1"/>
    </source>
</evidence>
<dbReference type="InterPro" id="IPR017517">
    <property type="entry name" value="Maleyloyr_isom"/>
</dbReference>
<protein>
    <recommendedName>
        <fullName evidence="1">Mycothiol-dependent maleylpyruvate isomerase metal-binding domain-containing protein</fullName>
    </recommendedName>
</protein>
<dbReference type="GO" id="GO:0046872">
    <property type="term" value="F:metal ion binding"/>
    <property type="evidence" value="ECO:0007669"/>
    <property type="project" value="InterPro"/>
</dbReference>
<gene>
    <name evidence="2" type="ORF">CNX65_22515</name>
</gene>
<dbReference type="InterPro" id="IPR034660">
    <property type="entry name" value="DinB/YfiT-like"/>
</dbReference>
<proteinExistence type="predicted"/>
<dbReference type="AlphaFoldDB" id="A0A290Z9M9"/>
<evidence type="ECO:0000259" key="1">
    <source>
        <dbReference type="Pfam" id="PF11716"/>
    </source>
</evidence>
<reference evidence="2" key="1">
    <citation type="submission" date="2017-09" db="EMBL/GenBank/DDBJ databases">
        <title>Complete Genome Sequence of ansamitocin-producing Bacterium Actinosynnema pretiosum X47.</title>
        <authorList>
            <person name="Cao G."/>
            <person name="Zong G."/>
            <person name="Zhong C."/>
            <person name="Fu J."/>
        </authorList>
    </citation>
    <scope>NUCLEOTIDE SEQUENCE [LARGE SCALE GENOMIC DNA]</scope>
    <source>
        <strain evidence="2">X47</strain>
    </source>
</reference>
<dbReference type="Pfam" id="PF11716">
    <property type="entry name" value="MDMPI_N"/>
    <property type="match status" value="1"/>
</dbReference>
<feature type="domain" description="Mycothiol-dependent maleylpyruvate isomerase metal-binding" evidence="1">
    <location>
        <begin position="54"/>
        <end position="195"/>
    </location>
</feature>
<dbReference type="Proteomes" id="UP000218505">
    <property type="component" value="Chromosome"/>
</dbReference>
<accession>A0A290Z9M9</accession>
<sequence>MRRPALPAPPAAPAALVLPVARCLPGPLIATASGRPVDVLLEETGDRWPALRAALSDTTDRFARLIASAPPPTRAAIGGWSADEAAAHTAIVSGMNAELMAGRDAFDDPDLARACREMTLADLAAVNARALRRYPARDPEALGAYLREHVDLLLERSADLDPDEPRPWLGGARLPVSTLLAHQLNELLLHGFDVARATGARWDVPEDEAALAFDLFLMRLLGAGADTRHLLSRSGGGRELRVELRSARTTPVMVVSGERRLAVVRPDGSADTVVRFTPSVFMLALFRRIGLAGALVSGTITASRPRPWVALAYFRRTRTP</sequence>
<dbReference type="EMBL" id="CP023445">
    <property type="protein sequence ID" value="ATE55717.1"/>
    <property type="molecule type" value="Genomic_DNA"/>
</dbReference>
<keyword evidence="3" id="KW-1185">Reference proteome</keyword>
<organism evidence="2 3">
    <name type="scientific">Actinosynnema pretiosum</name>
    <dbReference type="NCBI Taxonomy" id="42197"/>
    <lineage>
        <taxon>Bacteria</taxon>
        <taxon>Bacillati</taxon>
        <taxon>Actinomycetota</taxon>
        <taxon>Actinomycetes</taxon>
        <taxon>Pseudonocardiales</taxon>
        <taxon>Pseudonocardiaceae</taxon>
        <taxon>Actinosynnema</taxon>
    </lineage>
</organism>
<dbReference type="InterPro" id="IPR024344">
    <property type="entry name" value="MDMPI_metal-binding"/>
</dbReference>